<organism evidence="1 2">
    <name type="scientific">Protopolystoma xenopodis</name>
    <dbReference type="NCBI Taxonomy" id="117903"/>
    <lineage>
        <taxon>Eukaryota</taxon>
        <taxon>Metazoa</taxon>
        <taxon>Spiralia</taxon>
        <taxon>Lophotrochozoa</taxon>
        <taxon>Platyhelminthes</taxon>
        <taxon>Monogenea</taxon>
        <taxon>Polyopisthocotylea</taxon>
        <taxon>Polystomatidea</taxon>
        <taxon>Polystomatidae</taxon>
        <taxon>Protopolystoma</taxon>
    </lineage>
</organism>
<proteinExistence type="predicted"/>
<protein>
    <submittedName>
        <fullName evidence="1">Uncharacterized protein</fullName>
    </submittedName>
</protein>
<sequence length="79" mass="8942">MIHSLAKAVSGPPKSLRMPRQYAKFSLILSSSSLLFVRFPRKRMSTASPIFRFPVFYPNEANLSVNCVTGQDTVFSFLR</sequence>
<accession>A0A448XH37</accession>
<dbReference type="EMBL" id="CAAALY010252800">
    <property type="protein sequence ID" value="VEL36642.1"/>
    <property type="molecule type" value="Genomic_DNA"/>
</dbReference>
<gene>
    <name evidence="1" type="ORF">PXEA_LOCUS30082</name>
</gene>
<evidence type="ECO:0000313" key="1">
    <source>
        <dbReference type="EMBL" id="VEL36642.1"/>
    </source>
</evidence>
<comment type="caution">
    <text evidence="1">The sequence shown here is derived from an EMBL/GenBank/DDBJ whole genome shotgun (WGS) entry which is preliminary data.</text>
</comment>
<dbReference type="AlphaFoldDB" id="A0A448XH37"/>
<reference evidence="1" key="1">
    <citation type="submission" date="2018-11" db="EMBL/GenBank/DDBJ databases">
        <authorList>
            <consortium name="Pathogen Informatics"/>
        </authorList>
    </citation>
    <scope>NUCLEOTIDE SEQUENCE</scope>
</reference>
<evidence type="ECO:0000313" key="2">
    <source>
        <dbReference type="Proteomes" id="UP000784294"/>
    </source>
</evidence>
<keyword evidence="2" id="KW-1185">Reference proteome</keyword>
<name>A0A448XH37_9PLAT</name>
<dbReference type="Proteomes" id="UP000784294">
    <property type="component" value="Unassembled WGS sequence"/>
</dbReference>